<name>A0A366D3Z6_9GAMM</name>
<evidence type="ECO:0000259" key="4">
    <source>
        <dbReference type="PROSITE" id="PS01124"/>
    </source>
</evidence>
<protein>
    <submittedName>
        <fullName evidence="5">AraC family transcriptional regulator</fullName>
    </submittedName>
</protein>
<feature type="domain" description="HTH araC/xylS-type" evidence="4">
    <location>
        <begin position="178"/>
        <end position="276"/>
    </location>
</feature>
<evidence type="ECO:0000256" key="1">
    <source>
        <dbReference type="ARBA" id="ARBA00023015"/>
    </source>
</evidence>
<sequence length="277" mass="30558">MDRLSSVLSAFRPRATAVTSVTRAITAQQLPLKSAACYWLYGLEGEVSLRDQHGKPLTLCHGEGVWLASGMVFTLTPTDAQSSAQLLICEYDFASKALNPLLDDALPWVKISPKDEIGQQLQPLNSILIQEFIQARCGSQVVLERLAEALLVQMLRLFMQTNRIPSGLLAGLSDAKLARAIVAIHEQPQQPWQLEDLAALAGMSRSSFSRAFRETLSMTPMAYLTLWRMRVAAQRLKNGDKNLALLSDELGYQSEAAFRRSFKKVMGVPPGAIRKAS</sequence>
<proteinExistence type="predicted"/>
<dbReference type="InterPro" id="IPR032783">
    <property type="entry name" value="AraC_lig"/>
</dbReference>
<evidence type="ECO:0000313" key="5">
    <source>
        <dbReference type="EMBL" id="RBO84793.1"/>
    </source>
</evidence>
<keyword evidence="6" id="KW-1185">Reference proteome</keyword>
<dbReference type="RefSeq" id="WP_113873433.1">
    <property type="nucleotide sequence ID" value="NZ_QNRF01000002.1"/>
</dbReference>
<keyword evidence="1" id="KW-0805">Transcription regulation</keyword>
<dbReference type="InterPro" id="IPR018060">
    <property type="entry name" value="HTH_AraC"/>
</dbReference>
<reference evidence="5 6" key="1">
    <citation type="submission" date="2018-06" db="EMBL/GenBank/DDBJ databases">
        <title>Genomic Encyclopedia of Type Strains, Phase III (KMG-III): the genomes of soil and plant-associated and newly described type strains.</title>
        <authorList>
            <person name="Whitman W."/>
        </authorList>
    </citation>
    <scope>NUCLEOTIDE SEQUENCE [LARGE SCALE GENOMIC DNA]</scope>
    <source>
        <strain evidence="5 6">CECT 7732</strain>
    </source>
</reference>
<evidence type="ECO:0000313" key="6">
    <source>
        <dbReference type="Proteomes" id="UP000252086"/>
    </source>
</evidence>
<keyword evidence="3" id="KW-0804">Transcription</keyword>
<dbReference type="OrthoDB" id="9783876at2"/>
<keyword evidence="2" id="KW-0238">DNA-binding</keyword>
<dbReference type="EMBL" id="QNRF01000002">
    <property type="protein sequence ID" value="RBO84793.1"/>
    <property type="molecule type" value="Genomic_DNA"/>
</dbReference>
<dbReference type="PANTHER" id="PTHR46796">
    <property type="entry name" value="HTH-TYPE TRANSCRIPTIONAL ACTIVATOR RHAS-RELATED"/>
    <property type="match status" value="1"/>
</dbReference>
<dbReference type="Gene3D" id="1.10.10.60">
    <property type="entry name" value="Homeodomain-like"/>
    <property type="match status" value="2"/>
</dbReference>
<dbReference type="AlphaFoldDB" id="A0A366D3Z6"/>
<comment type="caution">
    <text evidence="5">The sequence shown here is derived from an EMBL/GenBank/DDBJ whole genome shotgun (WGS) entry which is preliminary data.</text>
</comment>
<dbReference type="SUPFAM" id="SSF46689">
    <property type="entry name" value="Homeodomain-like"/>
    <property type="match status" value="2"/>
</dbReference>
<accession>A0A366D3Z6</accession>
<evidence type="ECO:0000256" key="2">
    <source>
        <dbReference type="ARBA" id="ARBA00023125"/>
    </source>
</evidence>
<dbReference type="Pfam" id="PF12833">
    <property type="entry name" value="HTH_18"/>
    <property type="match status" value="1"/>
</dbReference>
<dbReference type="GO" id="GO:0003700">
    <property type="term" value="F:DNA-binding transcription factor activity"/>
    <property type="evidence" value="ECO:0007669"/>
    <property type="project" value="InterPro"/>
</dbReference>
<gene>
    <name evidence="5" type="ORF">DFP76_102190</name>
</gene>
<evidence type="ECO:0000256" key="3">
    <source>
        <dbReference type="ARBA" id="ARBA00023163"/>
    </source>
</evidence>
<organism evidence="5 6">
    <name type="scientific">Marinomonas aquiplantarum</name>
    <dbReference type="NCBI Taxonomy" id="491951"/>
    <lineage>
        <taxon>Bacteria</taxon>
        <taxon>Pseudomonadati</taxon>
        <taxon>Pseudomonadota</taxon>
        <taxon>Gammaproteobacteria</taxon>
        <taxon>Oceanospirillales</taxon>
        <taxon>Oceanospirillaceae</taxon>
        <taxon>Marinomonas</taxon>
    </lineage>
</organism>
<dbReference type="PANTHER" id="PTHR46796:SF7">
    <property type="entry name" value="ARAC FAMILY TRANSCRIPTIONAL REGULATOR"/>
    <property type="match status" value="1"/>
</dbReference>
<dbReference type="SMART" id="SM00342">
    <property type="entry name" value="HTH_ARAC"/>
    <property type="match status" value="1"/>
</dbReference>
<dbReference type="Proteomes" id="UP000252086">
    <property type="component" value="Unassembled WGS sequence"/>
</dbReference>
<dbReference type="Pfam" id="PF12852">
    <property type="entry name" value="Cupin_6"/>
    <property type="match status" value="1"/>
</dbReference>
<dbReference type="InterPro" id="IPR050204">
    <property type="entry name" value="AraC_XylS_family_regulators"/>
</dbReference>
<dbReference type="GO" id="GO:0043565">
    <property type="term" value="F:sequence-specific DNA binding"/>
    <property type="evidence" value="ECO:0007669"/>
    <property type="project" value="InterPro"/>
</dbReference>
<dbReference type="PROSITE" id="PS01124">
    <property type="entry name" value="HTH_ARAC_FAMILY_2"/>
    <property type="match status" value="1"/>
</dbReference>
<dbReference type="InterPro" id="IPR009057">
    <property type="entry name" value="Homeodomain-like_sf"/>
</dbReference>